<name>A0A078MU45_9MICC</name>
<evidence type="ECO:0000313" key="2">
    <source>
        <dbReference type="EMBL" id="CEA08346.1"/>
    </source>
</evidence>
<organism evidence="2">
    <name type="scientific">Arthrobacter saudimassiliensis</name>
    <dbReference type="NCBI Taxonomy" id="1461584"/>
    <lineage>
        <taxon>Bacteria</taxon>
        <taxon>Bacillati</taxon>
        <taxon>Actinomycetota</taxon>
        <taxon>Actinomycetes</taxon>
        <taxon>Micrococcales</taxon>
        <taxon>Micrococcaceae</taxon>
        <taxon>Arthrobacter</taxon>
    </lineage>
</organism>
<feature type="region of interest" description="Disordered" evidence="1">
    <location>
        <begin position="1"/>
        <end position="21"/>
    </location>
</feature>
<dbReference type="AlphaFoldDB" id="A0A078MU45"/>
<accession>A0A078MU45</accession>
<dbReference type="PATRIC" id="fig|1461584.3.peg.1675"/>
<gene>
    <name evidence="2" type="ORF">BN1051_01688</name>
</gene>
<sequence length="173" mass="19002">MAGPAAVRVPAGPSAPGAAPVPKQDIRELETPYGVATVRDCRNPLGGVLAMVVFPPRTVRWRKYTPVTAVLAREGNQEQARWLFPRACPLPRRQQAQILRWLAARAELAAYVAPLPVEQLRELRLEEARRRVPEALHRLAAAGLTEEVVAAAAAESLARVRAGRSFSTQYLRD</sequence>
<protein>
    <submittedName>
        <fullName evidence="2">Uncharacterized protein</fullName>
    </submittedName>
</protein>
<proteinExistence type="predicted"/>
<reference evidence="2" key="1">
    <citation type="submission" date="2014-07" db="EMBL/GenBank/DDBJ databases">
        <authorList>
            <person name="Urmite Genomes Urmite Genomes"/>
        </authorList>
    </citation>
    <scope>NUCLEOTIDE SEQUENCE</scope>
    <source>
        <strain evidence="2">11W110_air</strain>
    </source>
</reference>
<evidence type="ECO:0000256" key="1">
    <source>
        <dbReference type="SAM" id="MobiDB-lite"/>
    </source>
</evidence>
<dbReference type="EMBL" id="LN483070">
    <property type="protein sequence ID" value="CEA08346.1"/>
    <property type="molecule type" value="Genomic_DNA"/>
</dbReference>